<keyword evidence="2" id="KW-1185">Reference proteome</keyword>
<comment type="caution">
    <text evidence="1">The sequence shown here is derived from an EMBL/GenBank/DDBJ whole genome shotgun (WGS) entry which is preliminary data.</text>
</comment>
<dbReference type="InParanoid" id="A0A401H329"/>
<dbReference type="AlphaFoldDB" id="A0A401H329"/>
<accession>A0A401H329</accession>
<dbReference type="GeneID" id="38785687"/>
<dbReference type="EMBL" id="BFAD01000014">
    <property type="protein sequence ID" value="GBE88770.1"/>
    <property type="molecule type" value="Genomic_DNA"/>
</dbReference>
<dbReference type="RefSeq" id="XP_027619683.1">
    <property type="nucleotide sequence ID" value="XM_027763882.1"/>
</dbReference>
<organism evidence="1 2">
    <name type="scientific">Sparassis crispa</name>
    <dbReference type="NCBI Taxonomy" id="139825"/>
    <lineage>
        <taxon>Eukaryota</taxon>
        <taxon>Fungi</taxon>
        <taxon>Dikarya</taxon>
        <taxon>Basidiomycota</taxon>
        <taxon>Agaricomycotina</taxon>
        <taxon>Agaricomycetes</taxon>
        <taxon>Polyporales</taxon>
        <taxon>Sparassidaceae</taxon>
        <taxon>Sparassis</taxon>
    </lineage>
</organism>
<gene>
    <name evidence="1" type="ORF">SCP_1401750</name>
</gene>
<proteinExistence type="predicted"/>
<reference evidence="1 2" key="1">
    <citation type="journal article" date="2018" name="Sci. Rep.">
        <title>Genome sequence of the cauliflower mushroom Sparassis crispa (Hanabiratake) and its association with beneficial usage.</title>
        <authorList>
            <person name="Kiyama R."/>
            <person name="Furutani Y."/>
            <person name="Kawaguchi K."/>
            <person name="Nakanishi T."/>
        </authorList>
    </citation>
    <scope>NUCLEOTIDE SEQUENCE [LARGE SCALE GENOMIC DNA]</scope>
</reference>
<name>A0A401H329_9APHY</name>
<evidence type="ECO:0000313" key="2">
    <source>
        <dbReference type="Proteomes" id="UP000287166"/>
    </source>
</evidence>
<evidence type="ECO:0000313" key="1">
    <source>
        <dbReference type="EMBL" id="GBE88770.1"/>
    </source>
</evidence>
<protein>
    <submittedName>
        <fullName evidence="1">Uncharacterized protein</fullName>
    </submittedName>
</protein>
<sequence length="67" mass="7205">MVSSQSGSITLHGGQAFGHWRYAQRESLEGVVNTGRARTRLTGLFRLLILYFSTPGQCGPCGSPPPV</sequence>
<dbReference type="Proteomes" id="UP000287166">
    <property type="component" value="Unassembled WGS sequence"/>
</dbReference>